<evidence type="ECO:0000313" key="10">
    <source>
        <dbReference type="Proteomes" id="UP000589552"/>
    </source>
</evidence>
<keyword evidence="5" id="KW-0472">Membrane</keyword>
<dbReference type="PANTHER" id="PTHR35007">
    <property type="entry name" value="INTEGRAL MEMBRANE PROTEIN-RELATED"/>
    <property type="match status" value="1"/>
</dbReference>
<evidence type="ECO:0000256" key="1">
    <source>
        <dbReference type="ARBA" id="ARBA00004651"/>
    </source>
</evidence>
<keyword evidence="11" id="KW-1185">Reference proteome</keyword>
<evidence type="ECO:0000259" key="7">
    <source>
        <dbReference type="Pfam" id="PF00482"/>
    </source>
</evidence>
<organism evidence="9 10">
    <name type="scientific">Corynebacterium xerosis</name>
    <dbReference type="NCBI Taxonomy" id="1725"/>
    <lineage>
        <taxon>Bacteria</taxon>
        <taxon>Bacillati</taxon>
        <taxon>Actinomycetota</taxon>
        <taxon>Actinomycetes</taxon>
        <taxon>Mycobacteriales</taxon>
        <taxon>Corynebacteriaceae</taxon>
        <taxon>Corynebacterium</taxon>
    </lineage>
</organism>
<protein>
    <submittedName>
        <fullName evidence="8">Type II secretion system F family protein</fullName>
    </submittedName>
    <submittedName>
        <fullName evidence="9">Type II secretion system protein</fullName>
    </submittedName>
</protein>
<dbReference type="GO" id="GO:0005886">
    <property type="term" value="C:plasma membrane"/>
    <property type="evidence" value="ECO:0007669"/>
    <property type="project" value="UniProtKB-SubCell"/>
</dbReference>
<sequence>MTWALLLLALAALIPVRARSMDRWPGIDGEREAVAGGGEDEGPPADSVDGGTRGAVLDRLPPALRRVAGPRTRAPNPMELLDAAAALDLLAACMNSGMPPGDAAAATASAVPARLARPLSDVAGRLSLGASAPWSALAAVPELADLVALARRSGDSGAAMAAGVAELAVARRAAAGDAAEATAERAGVLIAGPLALCFLPAFVVLGLIPTIAGLAGTMLGSLTVGPA</sequence>
<evidence type="ECO:0000256" key="3">
    <source>
        <dbReference type="ARBA" id="ARBA00022692"/>
    </source>
</evidence>
<feature type="domain" description="Type II secretion system protein GspF" evidence="7">
    <location>
        <begin position="87"/>
        <end position="206"/>
    </location>
</feature>
<reference evidence="8 11" key="2">
    <citation type="journal article" date="2024" name="Fungal Genet. Biol.">
        <title>The porcine skin microbiome exhibits broad fungal antagonism.</title>
        <authorList>
            <person name="De La Cruz K.F."/>
            <person name="Townsend E.C."/>
            <person name="Alex Cheong J.Z."/>
            <person name="Salamzade R."/>
            <person name="Liu A."/>
            <person name="Sandstrom S."/>
            <person name="Davila E."/>
            <person name="Huang L."/>
            <person name="Xu K.H."/>
            <person name="Wu S.Y."/>
            <person name="Meudt J.J."/>
            <person name="Shanmuganayagam D."/>
            <person name="Gibson A.L.F."/>
            <person name="Kalan L.R."/>
        </authorList>
    </citation>
    <scope>NUCLEOTIDE SEQUENCE [LARGE SCALE GENOMIC DNA]</scope>
    <source>
        <strain evidence="8 11">LK2569</strain>
    </source>
</reference>
<reference evidence="8" key="3">
    <citation type="submission" date="2024-01" db="EMBL/GenBank/DDBJ databases">
        <authorList>
            <person name="De La Cruz K.F."/>
            <person name="Townsend E.C."/>
            <person name="Salamzade R."/>
            <person name="Kalan L.R."/>
        </authorList>
    </citation>
    <scope>NUCLEOTIDE SEQUENCE</scope>
    <source>
        <strain evidence="8">LK2569</strain>
    </source>
</reference>
<evidence type="ECO:0000313" key="9">
    <source>
        <dbReference type="EMBL" id="NMF09009.1"/>
    </source>
</evidence>
<accession>A0A7X9SVW0</accession>
<dbReference type="EMBL" id="JABAGA010000002">
    <property type="protein sequence ID" value="NMF09009.1"/>
    <property type="molecule type" value="Genomic_DNA"/>
</dbReference>
<comment type="caution">
    <text evidence="9">The sequence shown here is derived from an EMBL/GenBank/DDBJ whole genome shotgun (WGS) entry which is preliminary data.</text>
</comment>
<keyword evidence="4" id="KW-1133">Transmembrane helix</keyword>
<keyword evidence="3" id="KW-0812">Transmembrane</keyword>
<dbReference type="Proteomes" id="UP000589552">
    <property type="component" value="Unassembled WGS sequence"/>
</dbReference>
<evidence type="ECO:0000313" key="11">
    <source>
        <dbReference type="Proteomes" id="UP001558353"/>
    </source>
</evidence>
<evidence type="ECO:0000313" key="8">
    <source>
        <dbReference type="EMBL" id="MEX3527993.1"/>
    </source>
</evidence>
<evidence type="ECO:0000256" key="2">
    <source>
        <dbReference type="ARBA" id="ARBA00022475"/>
    </source>
</evidence>
<feature type="region of interest" description="Disordered" evidence="6">
    <location>
        <begin position="29"/>
        <end position="54"/>
    </location>
</feature>
<dbReference type="InterPro" id="IPR018076">
    <property type="entry name" value="T2SS_GspF_dom"/>
</dbReference>
<dbReference type="EMBL" id="JAYWMA010000002">
    <property type="protein sequence ID" value="MEX3527993.1"/>
    <property type="molecule type" value="Genomic_DNA"/>
</dbReference>
<evidence type="ECO:0000256" key="4">
    <source>
        <dbReference type="ARBA" id="ARBA00022989"/>
    </source>
</evidence>
<dbReference type="RefSeq" id="WP_168937602.1">
    <property type="nucleotide sequence ID" value="NZ_DYUU01000199.1"/>
</dbReference>
<name>A0A7X9SVW0_9CORY</name>
<dbReference type="Proteomes" id="UP001558353">
    <property type="component" value="Unassembled WGS sequence"/>
</dbReference>
<dbReference type="Pfam" id="PF00482">
    <property type="entry name" value="T2SSF"/>
    <property type="match status" value="1"/>
</dbReference>
<comment type="subcellular location">
    <subcellularLocation>
        <location evidence="1">Cell membrane</location>
        <topology evidence="1">Multi-pass membrane protein</topology>
    </subcellularLocation>
</comment>
<reference evidence="9 10" key="1">
    <citation type="submission" date="2020-04" db="EMBL/GenBank/DDBJ databases">
        <authorList>
            <person name="Hitch T.C.A."/>
            <person name="Wylensek D."/>
            <person name="Clavel T."/>
        </authorList>
    </citation>
    <scope>NUCLEOTIDE SEQUENCE [LARGE SCALE GENOMIC DNA]</scope>
    <source>
        <strain evidence="9 10">BL-383-APC-2I</strain>
    </source>
</reference>
<gene>
    <name evidence="9" type="ORF">HF852_05260</name>
    <name evidence="8" type="ORF">VVR64_02755</name>
</gene>
<proteinExistence type="predicted"/>
<keyword evidence="2" id="KW-1003">Cell membrane</keyword>
<dbReference type="AlphaFoldDB" id="A0A7X9SVW0"/>
<evidence type="ECO:0000256" key="6">
    <source>
        <dbReference type="SAM" id="MobiDB-lite"/>
    </source>
</evidence>
<dbReference type="PANTHER" id="PTHR35007:SF3">
    <property type="entry name" value="POSSIBLE CONSERVED ALANINE RICH MEMBRANE PROTEIN"/>
    <property type="match status" value="1"/>
</dbReference>
<evidence type="ECO:0000256" key="5">
    <source>
        <dbReference type="ARBA" id="ARBA00023136"/>
    </source>
</evidence>